<reference evidence="7" key="1">
    <citation type="submission" date="2021-04" db="EMBL/GenBank/DDBJ databases">
        <title>Phylogenetic analysis of Acidobacteriaceae.</title>
        <authorList>
            <person name="Qiu L."/>
            <person name="Zhang Q."/>
        </authorList>
    </citation>
    <scope>NUCLEOTIDE SEQUENCE</scope>
    <source>
        <strain evidence="7">DSM 25168</strain>
    </source>
</reference>
<dbReference type="GO" id="GO:0046872">
    <property type="term" value="F:metal ion binding"/>
    <property type="evidence" value="ECO:0007669"/>
    <property type="project" value="UniProtKB-KW"/>
</dbReference>
<dbReference type="FunFam" id="1.20.1270.50:FF:000004">
    <property type="entry name" value="alpha-mannosidase 2C1 isoform X1"/>
    <property type="match status" value="1"/>
</dbReference>
<dbReference type="InterPro" id="IPR000602">
    <property type="entry name" value="Glyco_hydro_38_N"/>
</dbReference>
<dbReference type="InterPro" id="IPR037094">
    <property type="entry name" value="Glyco_hydro_38_cen_sf"/>
</dbReference>
<dbReference type="InterPro" id="IPR028995">
    <property type="entry name" value="Glyco_hydro_57/38_cen_sf"/>
</dbReference>
<dbReference type="InterPro" id="IPR011330">
    <property type="entry name" value="Glyco_hydro/deAcase_b/a-brl"/>
</dbReference>
<keyword evidence="5" id="KW-0732">Signal</keyword>
<dbReference type="Gene3D" id="2.70.98.30">
    <property type="entry name" value="Golgi alpha-mannosidase II, domain 4"/>
    <property type="match status" value="1"/>
</dbReference>
<dbReference type="SUPFAM" id="SSF88713">
    <property type="entry name" value="Glycoside hydrolase/deacetylase"/>
    <property type="match status" value="1"/>
</dbReference>
<comment type="similarity">
    <text evidence="1">Belongs to the glycosyl hydrolase 38 family.</text>
</comment>
<evidence type="ECO:0000256" key="5">
    <source>
        <dbReference type="SAM" id="SignalP"/>
    </source>
</evidence>
<proteinExistence type="inferred from homology"/>
<dbReference type="Pfam" id="PF09261">
    <property type="entry name" value="Alpha-mann_mid"/>
    <property type="match status" value="1"/>
</dbReference>
<evidence type="ECO:0000313" key="7">
    <source>
        <dbReference type="EMBL" id="UWZ84562.1"/>
    </source>
</evidence>
<evidence type="ECO:0000256" key="2">
    <source>
        <dbReference type="ARBA" id="ARBA00022723"/>
    </source>
</evidence>
<dbReference type="AlphaFoldDB" id="A0A9J7BS16"/>
<dbReference type="SUPFAM" id="SSF88688">
    <property type="entry name" value="Families 57/38 glycoside transferase middle domain"/>
    <property type="match status" value="1"/>
</dbReference>
<dbReference type="GO" id="GO:0004559">
    <property type="term" value="F:alpha-mannosidase activity"/>
    <property type="evidence" value="ECO:0007669"/>
    <property type="project" value="InterPro"/>
</dbReference>
<dbReference type="SMART" id="SM00872">
    <property type="entry name" value="Alpha-mann_mid"/>
    <property type="match status" value="1"/>
</dbReference>
<dbReference type="KEGG" id="orp:MOP44_01185"/>
<dbReference type="GO" id="GO:0006013">
    <property type="term" value="P:mannose metabolic process"/>
    <property type="evidence" value="ECO:0007669"/>
    <property type="project" value="InterPro"/>
</dbReference>
<name>A0A9J7BS16_9BACT</name>
<dbReference type="GO" id="GO:0030246">
    <property type="term" value="F:carbohydrate binding"/>
    <property type="evidence" value="ECO:0007669"/>
    <property type="project" value="InterPro"/>
</dbReference>
<evidence type="ECO:0000259" key="6">
    <source>
        <dbReference type="SMART" id="SM00872"/>
    </source>
</evidence>
<keyword evidence="4" id="KW-0326">Glycosidase</keyword>
<dbReference type="EMBL" id="CP093313">
    <property type="protein sequence ID" value="UWZ84562.1"/>
    <property type="molecule type" value="Genomic_DNA"/>
</dbReference>
<dbReference type="Pfam" id="PF01074">
    <property type="entry name" value="Glyco_hydro_38N"/>
    <property type="match status" value="1"/>
</dbReference>
<accession>A0A9J7BS16</accession>
<gene>
    <name evidence="7" type="ORF">MOP44_01185</name>
</gene>
<dbReference type="Gene3D" id="3.20.110.10">
    <property type="entry name" value="Glycoside hydrolase 38, N terminal domain"/>
    <property type="match status" value="1"/>
</dbReference>
<feature type="signal peptide" evidence="5">
    <location>
        <begin position="1"/>
        <end position="19"/>
    </location>
</feature>
<dbReference type="InterPro" id="IPR027291">
    <property type="entry name" value="Glyco_hydro_38_N_sf"/>
</dbReference>
<dbReference type="SUPFAM" id="SSF74650">
    <property type="entry name" value="Galactose mutarotase-like"/>
    <property type="match status" value="1"/>
</dbReference>
<dbReference type="SUPFAM" id="SSF49785">
    <property type="entry name" value="Galactose-binding domain-like"/>
    <property type="match status" value="1"/>
</dbReference>
<dbReference type="Proteomes" id="UP001059380">
    <property type="component" value="Chromosome"/>
</dbReference>
<dbReference type="Pfam" id="PF17677">
    <property type="entry name" value="Glyco_hydro38C2"/>
    <property type="match status" value="1"/>
</dbReference>
<dbReference type="InterPro" id="IPR015341">
    <property type="entry name" value="Glyco_hydro_38_cen"/>
</dbReference>
<organism evidence="7 8">
    <name type="scientific">Occallatibacter riparius</name>
    <dbReference type="NCBI Taxonomy" id="1002689"/>
    <lineage>
        <taxon>Bacteria</taxon>
        <taxon>Pseudomonadati</taxon>
        <taxon>Acidobacteriota</taxon>
        <taxon>Terriglobia</taxon>
        <taxon>Terriglobales</taxon>
        <taxon>Acidobacteriaceae</taxon>
        <taxon>Occallatibacter</taxon>
    </lineage>
</organism>
<sequence length="1113" mass="123215">MTSSFKRFSAALMALGLFAAINPPTLPAQTLVEEQRVAAEVARVAGKLPKESQSVITRLTLLGHLPDGAWKTHAGDVPHAEAANFDDSSWETQKIPGHAPNDAVWFRQTYTVPNTLNGYDLTGARIWFEFHANANGPMPEILYFNGRRVALGDDLEPVVLFDSAKPGEKVTVAVKVLHTVDTKGIRGATLKIDFPENRPNPDDLRTEFLAGALLVPSLAKSDVGPMATLNQAIAAVDTKALDAKNQAAFDASLKASHQKLETLLPLMQTFTWHLSGNSHIDAAWLWPWTETVDVVKRTFGTALQLMYEYPQYTYTQSAAAYNEWMADKYPDLNDQIKARIKEGRWEVVGGMWVEPDVNMPDGESLVRQLLVGKRWYKQNYGVDVRIGWNPDSFGYTWQLPQIYKKSGVDYFVTQKMTWNDTNQLPFKLFWWESPDGSKVLTYFPHDYANNNLDPIRLSHDTVQARDRAPGMSEMMDLYGIGDHGGGPTRAILDQGFHWGTPSTPAKVMPKIEFGLAQPFFSSVEKQVADKSPEWNYQSIAKGYTPPPAVEGKISIPTWKSELYFEYHRGVMTSQANHKKNMRDSEEQMLNAEKWASLAWVLSDKSEGRAYPGNELTEDWKKVLFNQFHDLAAGSGIGVIYKDAQKDYDVVRYSTNEISAASLDTVDERINTDGKGTPVVVYNPLSWERSGEVTVHLASGKSGLTANGAQIVEVTPDSATDAADVKLHVLHVPALGYKVVWLGNGKSQPEHADATAKEAGNAITLENDTIRISVDKGTGCITSLYDKKSSFETLASGACGNQLQFFKDTPKDYDAWNIDPGTLDKAPQTIAQADSVELVKAAEPYIRVTRHFQQSKFVQDLALSAEGDSVDIDNQIDWHESHILLKAAFPLAASGPFATYEIPYGTIDRPTTRNNSWEKAQFEVTGLRWADLGDGKHGLAILNQTKYGYDAVGNVLRLSLLRSPKWPDPEADMGHHHFRYALYPHAGTWKDANTVRRGYEYNYPLTAVVTTAHAGALPAQHSFASVSSPNVVLTALKKAEDTNGLIFRVYEWAGKGSDVEFHVPPGATGATITNMMEAPEGQPIPVQGDVVKAPIHPYEILTLRVDYPNVAAQK</sequence>
<keyword evidence="8" id="KW-1185">Reference proteome</keyword>
<dbReference type="RefSeq" id="WP_260794069.1">
    <property type="nucleotide sequence ID" value="NZ_CP093313.1"/>
</dbReference>
<dbReference type="Gene3D" id="2.60.40.2220">
    <property type="match status" value="1"/>
</dbReference>
<dbReference type="InterPro" id="IPR011682">
    <property type="entry name" value="Glyco_hydro_38_C"/>
</dbReference>
<evidence type="ECO:0000256" key="1">
    <source>
        <dbReference type="ARBA" id="ARBA00009792"/>
    </source>
</evidence>
<dbReference type="Gene3D" id="1.20.1270.50">
    <property type="entry name" value="Glycoside hydrolase family 38, central domain"/>
    <property type="match status" value="1"/>
</dbReference>
<dbReference type="PANTHER" id="PTHR46017">
    <property type="entry name" value="ALPHA-MANNOSIDASE 2C1"/>
    <property type="match status" value="1"/>
</dbReference>
<protein>
    <submittedName>
        <fullName evidence="7">Glycosyl hydrolase-related protein</fullName>
    </submittedName>
</protein>
<dbReference type="PANTHER" id="PTHR46017:SF1">
    <property type="entry name" value="ALPHA-MANNOSIDASE 2C1"/>
    <property type="match status" value="1"/>
</dbReference>
<dbReference type="InterPro" id="IPR008979">
    <property type="entry name" value="Galactose-bd-like_sf"/>
</dbReference>
<dbReference type="InterPro" id="IPR041147">
    <property type="entry name" value="GH38_C"/>
</dbReference>
<dbReference type="CDD" id="cd10789">
    <property type="entry name" value="GH38N_AMII_ER_cytosolic"/>
    <property type="match status" value="1"/>
</dbReference>
<dbReference type="InterPro" id="IPR011013">
    <property type="entry name" value="Gal_mutarotase_sf_dom"/>
</dbReference>
<evidence type="ECO:0000256" key="3">
    <source>
        <dbReference type="ARBA" id="ARBA00022801"/>
    </source>
</evidence>
<evidence type="ECO:0000313" key="8">
    <source>
        <dbReference type="Proteomes" id="UP001059380"/>
    </source>
</evidence>
<dbReference type="GO" id="GO:0009313">
    <property type="term" value="P:oligosaccharide catabolic process"/>
    <property type="evidence" value="ECO:0007669"/>
    <property type="project" value="TreeGrafter"/>
</dbReference>
<evidence type="ECO:0000256" key="4">
    <source>
        <dbReference type="ARBA" id="ARBA00023295"/>
    </source>
</evidence>
<feature type="domain" description="Glycoside hydrolase family 38 central" evidence="6">
    <location>
        <begin position="565"/>
        <end position="647"/>
    </location>
</feature>
<keyword evidence="2" id="KW-0479">Metal-binding</keyword>
<feature type="chain" id="PRO_5039926325" evidence="5">
    <location>
        <begin position="20"/>
        <end position="1113"/>
    </location>
</feature>
<keyword evidence="3 7" id="KW-0378">Hydrolase</keyword>
<dbReference type="Gene3D" id="2.60.120.260">
    <property type="entry name" value="Galactose-binding domain-like"/>
    <property type="match status" value="1"/>
</dbReference>
<dbReference type="Pfam" id="PF07748">
    <property type="entry name" value="Glyco_hydro_38C"/>
    <property type="match status" value="1"/>
</dbReference>